<evidence type="ECO:0000256" key="3">
    <source>
        <dbReference type="ARBA" id="ARBA00066752"/>
    </source>
</evidence>
<feature type="domain" description="ArsA/GET3 Anion-transporting ATPase-like" evidence="5">
    <location>
        <begin position="7"/>
        <end position="331"/>
    </location>
</feature>
<protein>
    <recommendedName>
        <fullName evidence="3">arsenite-transporting ATPase</fullName>
        <ecNumber evidence="3">7.3.2.7</ecNumber>
    </recommendedName>
</protein>
<dbReference type="CDD" id="cd02035">
    <property type="entry name" value="ArsA"/>
    <property type="match status" value="1"/>
</dbReference>
<dbReference type="AlphaFoldDB" id="A0A2G6PGI5"/>
<comment type="catalytic activity">
    <reaction evidence="2">
        <text>arsenite(in) + ATP + H2O = arsenite(out) + ADP + phosphate + H(+)</text>
        <dbReference type="Rhea" id="RHEA:11348"/>
        <dbReference type="ChEBI" id="CHEBI:15377"/>
        <dbReference type="ChEBI" id="CHEBI:15378"/>
        <dbReference type="ChEBI" id="CHEBI:29242"/>
        <dbReference type="ChEBI" id="CHEBI:30616"/>
        <dbReference type="ChEBI" id="CHEBI:43474"/>
        <dbReference type="ChEBI" id="CHEBI:456216"/>
        <dbReference type="EC" id="7.3.2.7"/>
    </reaction>
</comment>
<evidence type="ECO:0000256" key="1">
    <source>
        <dbReference type="ARBA" id="ARBA00011040"/>
    </source>
</evidence>
<proteinExistence type="inferred from homology"/>
<comment type="similarity">
    <text evidence="1">Belongs to the arsA ATPase family.</text>
</comment>
<reference evidence="6 7" key="1">
    <citation type="submission" date="2017-10" db="EMBL/GenBank/DDBJ databases">
        <title>Novel microbial diversity and functional potential in the marine mammal oral microbiome.</title>
        <authorList>
            <person name="Dudek N.K."/>
            <person name="Sun C.L."/>
            <person name="Burstein D."/>
            <person name="Kantor R.S."/>
            <person name="Aliaga Goltsman D.S."/>
            <person name="Bik E.M."/>
            <person name="Thomas B.C."/>
            <person name="Banfield J.F."/>
            <person name="Relman D.A."/>
        </authorList>
    </citation>
    <scope>NUCLEOTIDE SEQUENCE [LARGE SCALE GENOMIC DNA]</scope>
    <source>
        <strain evidence="6">DOLJORAL78_50_517</strain>
    </source>
</reference>
<dbReference type="SUPFAM" id="SSF52540">
    <property type="entry name" value="P-loop containing nucleoside triphosphate hydrolases"/>
    <property type="match status" value="1"/>
</dbReference>
<evidence type="ECO:0000256" key="4">
    <source>
        <dbReference type="SAM" id="MobiDB-lite"/>
    </source>
</evidence>
<organism evidence="6 7">
    <name type="scientific">Candidatus Contendibacter odensensis</name>
    <dbReference type="NCBI Taxonomy" id="1400860"/>
    <lineage>
        <taxon>Bacteria</taxon>
        <taxon>Pseudomonadati</taxon>
        <taxon>Pseudomonadota</taxon>
        <taxon>Gammaproteobacteria</taxon>
        <taxon>Candidatus Competibacteraceae</taxon>
        <taxon>Candidatus Contendibacter</taxon>
    </lineage>
</organism>
<dbReference type="EC" id="7.3.2.7" evidence="3"/>
<dbReference type="Pfam" id="PF02374">
    <property type="entry name" value="ArsA_ATPase"/>
    <property type="match status" value="1"/>
</dbReference>
<dbReference type="EMBL" id="PDTV01000004">
    <property type="protein sequence ID" value="PIE83674.1"/>
    <property type="molecule type" value="Genomic_DNA"/>
</dbReference>
<dbReference type="InterPro" id="IPR025723">
    <property type="entry name" value="ArsA/GET3_ATPase-like"/>
</dbReference>
<dbReference type="NCBIfam" id="TIGR00345">
    <property type="entry name" value="GET3_arsA_TRC40"/>
    <property type="match status" value="1"/>
</dbReference>
<dbReference type="GO" id="GO:0015446">
    <property type="term" value="F:ATPase-coupled arsenite transmembrane transporter activity"/>
    <property type="evidence" value="ECO:0007669"/>
    <property type="project" value="UniProtKB-EC"/>
</dbReference>
<comment type="caution">
    <text evidence="6">The sequence shown here is derived from an EMBL/GenBank/DDBJ whole genome shotgun (WGS) entry which is preliminary data.</text>
</comment>
<accession>A0A2G6PGI5</accession>
<dbReference type="GO" id="GO:0016887">
    <property type="term" value="F:ATP hydrolysis activity"/>
    <property type="evidence" value="ECO:0007669"/>
    <property type="project" value="InterPro"/>
</dbReference>
<evidence type="ECO:0000256" key="2">
    <source>
        <dbReference type="ARBA" id="ARBA00052296"/>
    </source>
</evidence>
<evidence type="ECO:0000259" key="5">
    <source>
        <dbReference type="Pfam" id="PF02374"/>
    </source>
</evidence>
<evidence type="ECO:0000313" key="6">
    <source>
        <dbReference type="EMBL" id="PIE83674.1"/>
    </source>
</evidence>
<evidence type="ECO:0000313" key="7">
    <source>
        <dbReference type="Proteomes" id="UP000229278"/>
    </source>
</evidence>
<dbReference type="InterPro" id="IPR016300">
    <property type="entry name" value="ATPase_ArsA/GET3"/>
</dbReference>
<sequence>MNILERRILFVGGKGGVGKTTVAASLALLAAEQNRRVLVVSTDPAHSLGDIFNQTLQDNETMLATNLWGLEIDPDATTDRYIEGVKHNLRDLANPAMYSEIERQMDLARAAPGAVEAALLERVATLLDEAQARYNLVIFDTAPTGHTLRLLSLPEIMAAWTDGLLKQHERSSKLGEVLERLGGRRGSKKGNDLDYLNQTGANRPQDDRKSRIRQILLERRRKFHRARRLILNSEQTAFMLVLNAEKLPILESKKALAILREFKVPVAALIVNRVLPKDAEGHFIENRRRQEATYLHEIEQEFTTLPRIYLPLLPCDVHGINTLKWIGQQLSQYSMP</sequence>
<name>A0A2G6PGI5_9GAMM</name>
<gene>
    <name evidence="6" type="ORF">CSA09_01465</name>
</gene>
<dbReference type="Gene3D" id="3.40.50.300">
    <property type="entry name" value="P-loop containing nucleotide triphosphate hydrolases"/>
    <property type="match status" value="1"/>
</dbReference>
<dbReference type="Proteomes" id="UP000229278">
    <property type="component" value="Unassembled WGS sequence"/>
</dbReference>
<dbReference type="InterPro" id="IPR027417">
    <property type="entry name" value="P-loop_NTPase"/>
</dbReference>
<dbReference type="PANTHER" id="PTHR10803">
    <property type="entry name" value="ARSENICAL PUMP-DRIVING ATPASE ARSENITE-TRANSLOCATING ATPASE"/>
    <property type="match status" value="1"/>
</dbReference>
<dbReference type="PANTHER" id="PTHR10803:SF3">
    <property type="entry name" value="ATPASE GET3"/>
    <property type="match status" value="1"/>
</dbReference>
<dbReference type="GO" id="GO:0005524">
    <property type="term" value="F:ATP binding"/>
    <property type="evidence" value="ECO:0007669"/>
    <property type="project" value="InterPro"/>
</dbReference>
<feature type="region of interest" description="Disordered" evidence="4">
    <location>
        <begin position="181"/>
        <end position="208"/>
    </location>
</feature>